<dbReference type="Gene3D" id="1.10.10.60">
    <property type="entry name" value="Homeodomain-like"/>
    <property type="match status" value="1"/>
</dbReference>
<evidence type="ECO:0000259" key="1">
    <source>
        <dbReference type="Pfam" id="PF08765"/>
    </source>
</evidence>
<keyword evidence="3" id="KW-1185">Reference proteome</keyword>
<dbReference type="PANTHER" id="PTHR37812">
    <property type="entry name" value="MU-LIKE PROPHAGE FLUMU PROTEIN C"/>
    <property type="match status" value="1"/>
</dbReference>
<dbReference type="SUPFAM" id="SSF46689">
    <property type="entry name" value="Homeodomain-like"/>
    <property type="match status" value="1"/>
</dbReference>
<dbReference type="InterPro" id="IPR049739">
    <property type="entry name" value="YraL-like"/>
</dbReference>
<dbReference type="EMBL" id="JBHTGQ010000001">
    <property type="protein sequence ID" value="MFC7748328.1"/>
    <property type="molecule type" value="Genomic_DNA"/>
</dbReference>
<evidence type="ECO:0000313" key="3">
    <source>
        <dbReference type="Proteomes" id="UP001596528"/>
    </source>
</evidence>
<organism evidence="2 3">
    <name type="scientific">Paenibacillus thermoaerophilus</name>
    <dbReference type="NCBI Taxonomy" id="1215385"/>
    <lineage>
        <taxon>Bacteria</taxon>
        <taxon>Bacillati</taxon>
        <taxon>Bacillota</taxon>
        <taxon>Bacilli</taxon>
        <taxon>Bacillales</taxon>
        <taxon>Paenibacillaceae</taxon>
        <taxon>Paenibacillus</taxon>
    </lineage>
</organism>
<accession>A0ABW2UYH5</accession>
<protein>
    <submittedName>
        <fullName evidence="2">CD3324 family protein</fullName>
    </submittedName>
</protein>
<dbReference type="InterPro" id="IPR009057">
    <property type="entry name" value="Homeodomain-like_sf"/>
</dbReference>
<dbReference type="InterPro" id="IPR052411">
    <property type="entry name" value="c-mor_Regulatory_Protein"/>
</dbReference>
<gene>
    <name evidence="2" type="ORF">ACFQWB_00015</name>
</gene>
<dbReference type="NCBIfam" id="NF040785">
    <property type="entry name" value="CD3324_fam"/>
    <property type="match status" value="1"/>
</dbReference>
<dbReference type="Pfam" id="PF08765">
    <property type="entry name" value="Mor"/>
    <property type="match status" value="1"/>
</dbReference>
<proteinExistence type="predicted"/>
<sequence length="100" mass="11607">MTYKNGKDFLPPRLLRELQEYIDGEIVYIPRKSEKRAGWGENNGTRLVIQKRNQDIYRQFMNGSSVRDLMSRYHLSEDSIRKIVCKMRGAAAKAAETVAQ</sequence>
<dbReference type="Proteomes" id="UP001596528">
    <property type="component" value="Unassembled WGS sequence"/>
</dbReference>
<dbReference type="PANTHER" id="PTHR37812:SF1">
    <property type="entry name" value="MU-LIKE PROPHAGE FLUMU PROTEIN C"/>
    <property type="match status" value="1"/>
</dbReference>
<dbReference type="RefSeq" id="WP_138789493.1">
    <property type="nucleotide sequence ID" value="NZ_JBHTGQ010000001.1"/>
</dbReference>
<evidence type="ECO:0000313" key="2">
    <source>
        <dbReference type="EMBL" id="MFC7748328.1"/>
    </source>
</evidence>
<feature type="domain" description="Mor transcription activator" evidence="1">
    <location>
        <begin position="15"/>
        <end position="91"/>
    </location>
</feature>
<dbReference type="InterPro" id="IPR014875">
    <property type="entry name" value="Mor_transcription_activator"/>
</dbReference>
<comment type="caution">
    <text evidence="2">The sequence shown here is derived from an EMBL/GenBank/DDBJ whole genome shotgun (WGS) entry which is preliminary data.</text>
</comment>
<name>A0ABW2UYH5_9BACL</name>
<reference evidence="3" key="1">
    <citation type="journal article" date="2019" name="Int. J. Syst. Evol. Microbiol.">
        <title>The Global Catalogue of Microorganisms (GCM) 10K type strain sequencing project: providing services to taxonomists for standard genome sequencing and annotation.</title>
        <authorList>
            <consortium name="The Broad Institute Genomics Platform"/>
            <consortium name="The Broad Institute Genome Sequencing Center for Infectious Disease"/>
            <person name="Wu L."/>
            <person name="Ma J."/>
        </authorList>
    </citation>
    <scope>NUCLEOTIDE SEQUENCE [LARGE SCALE GENOMIC DNA]</scope>
    <source>
        <strain evidence="3">JCM 18657</strain>
    </source>
</reference>